<dbReference type="KEGG" id="tpie:A7C91_10405"/>
<dbReference type="STRING" id="1712654.A7C91_10405"/>
<dbReference type="Proteomes" id="UP000076969">
    <property type="component" value="Chromosome"/>
</dbReference>
<dbReference type="GeneID" id="28496609"/>
<accession>A0A172WJJ6</accession>
<dbReference type="AlphaFoldDB" id="A0A172WJJ6"/>
<dbReference type="Pfam" id="PF13380">
    <property type="entry name" value="CoA_binding_2"/>
    <property type="match status" value="1"/>
</dbReference>
<protein>
    <submittedName>
        <fullName evidence="2">CoA-binding protein</fullName>
    </submittedName>
</protein>
<dbReference type="PANTHER" id="PTHR33303:SF2">
    <property type="entry name" value="COA-BINDING DOMAIN-CONTAINING PROTEIN"/>
    <property type="match status" value="1"/>
</dbReference>
<dbReference type="SUPFAM" id="SSF51735">
    <property type="entry name" value="NAD(P)-binding Rossmann-fold domains"/>
    <property type="match status" value="1"/>
</dbReference>
<reference evidence="3" key="1">
    <citation type="journal article" date="2016" name="Syst. Appl. Microbiol.">
        <title>Thermococcus piezophilus sp. nov., a novel hyperthermophilic and piezophilic archaeon with a broad pressure range for growth, isolated from a deepest hydrothermal vent at the Mid-Cayman Rise.</title>
        <authorList>
            <person name="Dalmasso C."/>
            <person name="Oger P."/>
            <person name="Selva G."/>
            <person name="Courtine D."/>
            <person name="L'Haridon S."/>
            <person name="Garlaschelli A."/>
            <person name="Roussel E."/>
            <person name="Miyazaki J."/>
            <person name="Reveillaud J."/>
            <person name="Jebbar M."/>
            <person name="Takai K."/>
            <person name="Maignien L."/>
            <person name="Alain K."/>
        </authorList>
    </citation>
    <scope>NUCLEOTIDE SEQUENCE [LARGE SCALE GENOMIC DNA]</scope>
    <source>
        <strain evidence="3">CDGS</strain>
    </source>
</reference>
<evidence type="ECO:0000313" key="3">
    <source>
        <dbReference type="Proteomes" id="UP000076969"/>
    </source>
</evidence>
<dbReference type="EMBL" id="CP015520">
    <property type="protein sequence ID" value="ANF23519.1"/>
    <property type="molecule type" value="Genomic_DNA"/>
</dbReference>
<dbReference type="SMART" id="SM00881">
    <property type="entry name" value="CoA_binding"/>
    <property type="match status" value="1"/>
</dbReference>
<dbReference type="Gene3D" id="3.40.50.720">
    <property type="entry name" value="NAD(P)-binding Rossmann-like Domain"/>
    <property type="match status" value="1"/>
</dbReference>
<dbReference type="OrthoDB" id="42776at2157"/>
<gene>
    <name evidence="2" type="ORF">A7C91_10405</name>
</gene>
<evidence type="ECO:0000313" key="2">
    <source>
        <dbReference type="EMBL" id="ANF23519.1"/>
    </source>
</evidence>
<proteinExistence type="predicted"/>
<dbReference type="InterPro" id="IPR003781">
    <property type="entry name" value="CoA-bd"/>
</dbReference>
<name>A0A172WJJ6_9EURY</name>
<keyword evidence="3" id="KW-1185">Reference proteome</keyword>
<feature type="domain" description="CoA-binding" evidence="1">
    <location>
        <begin position="3"/>
        <end position="95"/>
    </location>
</feature>
<organism evidence="2 3">
    <name type="scientific">Thermococcus piezophilus</name>
    <dbReference type="NCBI Taxonomy" id="1712654"/>
    <lineage>
        <taxon>Archaea</taxon>
        <taxon>Methanobacteriati</taxon>
        <taxon>Methanobacteriota</taxon>
        <taxon>Thermococci</taxon>
        <taxon>Thermococcales</taxon>
        <taxon>Thermococcaceae</taxon>
        <taxon>Thermococcus</taxon>
    </lineage>
</organism>
<dbReference type="PANTHER" id="PTHR33303">
    <property type="entry name" value="CYTOPLASMIC PROTEIN-RELATED"/>
    <property type="match status" value="1"/>
</dbReference>
<sequence length="121" mass="13745">MDARNFKRIALVGASPNPAKYGNIILRDLKRKGFEVLPINPNYDEIEGLKCYRNVKGLPKDVDVIVFVVPPKVGIQVAKEAVETGFKKLWFQPGAESEEIREFLESQGAEYSFHRCIMMET</sequence>
<dbReference type="RefSeq" id="WP_068667259.1">
    <property type="nucleotide sequence ID" value="NZ_CP015520.1"/>
</dbReference>
<dbReference type="InterPro" id="IPR036291">
    <property type="entry name" value="NAD(P)-bd_dom_sf"/>
</dbReference>
<evidence type="ECO:0000259" key="1">
    <source>
        <dbReference type="SMART" id="SM00881"/>
    </source>
</evidence>